<feature type="region of interest" description="Disordered" evidence="1">
    <location>
        <begin position="389"/>
        <end position="423"/>
    </location>
</feature>
<evidence type="ECO:0000313" key="4">
    <source>
        <dbReference type="Proteomes" id="UP000256964"/>
    </source>
</evidence>
<dbReference type="AlphaFoldDB" id="A0A371DJ88"/>
<reference evidence="3 4" key="1">
    <citation type="journal article" date="2018" name="Biotechnol. Biofuels">
        <title>Integrative visual omics of the white-rot fungus Polyporus brumalis exposes the biotechnological potential of its oxidative enzymes for delignifying raw plant biomass.</title>
        <authorList>
            <person name="Miyauchi S."/>
            <person name="Rancon A."/>
            <person name="Drula E."/>
            <person name="Hage H."/>
            <person name="Chaduli D."/>
            <person name="Favel A."/>
            <person name="Grisel S."/>
            <person name="Henrissat B."/>
            <person name="Herpoel-Gimbert I."/>
            <person name="Ruiz-Duenas F.J."/>
            <person name="Chevret D."/>
            <person name="Hainaut M."/>
            <person name="Lin J."/>
            <person name="Wang M."/>
            <person name="Pangilinan J."/>
            <person name="Lipzen A."/>
            <person name="Lesage-Meessen L."/>
            <person name="Navarro D."/>
            <person name="Riley R."/>
            <person name="Grigoriev I.V."/>
            <person name="Zhou S."/>
            <person name="Raouche S."/>
            <person name="Rosso M.N."/>
        </authorList>
    </citation>
    <scope>NUCLEOTIDE SEQUENCE [LARGE SCALE GENOMIC DNA]</scope>
    <source>
        <strain evidence="3 4">BRFM 1820</strain>
    </source>
</reference>
<feature type="compositionally biased region" description="Polar residues" evidence="1">
    <location>
        <begin position="1"/>
        <end position="18"/>
    </location>
</feature>
<dbReference type="EMBL" id="KZ857390">
    <property type="protein sequence ID" value="RDX52600.1"/>
    <property type="molecule type" value="Genomic_DNA"/>
</dbReference>
<dbReference type="Proteomes" id="UP000256964">
    <property type="component" value="Unassembled WGS sequence"/>
</dbReference>
<feature type="compositionally biased region" description="Low complexity" evidence="1">
    <location>
        <begin position="74"/>
        <end position="83"/>
    </location>
</feature>
<feature type="region of interest" description="Disordered" evidence="1">
    <location>
        <begin position="223"/>
        <end position="247"/>
    </location>
</feature>
<evidence type="ECO:0000256" key="1">
    <source>
        <dbReference type="SAM" id="MobiDB-lite"/>
    </source>
</evidence>
<feature type="transmembrane region" description="Helical" evidence="2">
    <location>
        <begin position="643"/>
        <end position="666"/>
    </location>
</feature>
<name>A0A371DJ88_9APHY</name>
<dbReference type="STRING" id="139420.A0A371DJ88"/>
<feature type="compositionally biased region" description="Basic and acidic residues" evidence="1">
    <location>
        <begin position="19"/>
        <end position="30"/>
    </location>
</feature>
<proteinExistence type="predicted"/>
<feature type="compositionally biased region" description="Polar residues" evidence="1">
    <location>
        <begin position="454"/>
        <end position="480"/>
    </location>
</feature>
<dbReference type="OrthoDB" id="3251367at2759"/>
<feature type="transmembrane region" description="Helical" evidence="2">
    <location>
        <begin position="520"/>
        <end position="541"/>
    </location>
</feature>
<feature type="region of interest" description="Disordered" evidence="1">
    <location>
        <begin position="308"/>
        <end position="329"/>
    </location>
</feature>
<evidence type="ECO:0000256" key="2">
    <source>
        <dbReference type="SAM" id="Phobius"/>
    </source>
</evidence>
<keyword evidence="2" id="KW-1133">Transmembrane helix</keyword>
<keyword evidence="2" id="KW-0472">Membrane</keyword>
<feature type="region of interest" description="Disordered" evidence="1">
    <location>
        <begin position="156"/>
        <end position="176"/>
    </location>
</feature>
<keyword evidence="4" id="KW-1185">Reference proteome</keyword>
<sequence length="668" mass="72204">MFSTISRMFGASTSSLNTDRTRVHGDERDPLAGSGTEAGRSSEEANGHVSRHRPSLDGHWHSDSTPLLTRKQSSRFSSSVSTSAAPEIHYPGPPHVLWKAPHHPYSHLQRQNGEDSPTKSVSGMSMVVTTPTTAGWGAQPMSRSASSPSLLLTPLSNAPGYRDHRPSSSLGRRSSRSIKLATDSMYISEDSDVEVESDRSVRNGAAGNLLPKQLSPIHEQQVPFPPHRKLSLDSVPRTPDSTRTFDRINGHNAFINRPLKRSLSQTSTSTHKSNISAVPPVIPPLDLRPSFQNALGGQGPGRLSPTCAQAPVPRKSRLPPPSLPTVIGSPRQTNKVSIIYEDGASYGGPGSARTSSFITAPSISLSTPVMEPGQRFSFGHELGPNVYLDPSSFASDSARGESMTTDADDTPHATYPGQRLPAGLYDDPYLGADEFGQVHTRPNSRASLRPGNPAPSSTQSHSRNSSLTAPRTSALRTRSVSPADESFLHHRWLKGLSFGSQRFVFPPSGGDRERRFSCAFALFCAGFIMPWCWLIGGWLLANNGEVQEEEGGSVLPLWHKRQTPPLVKADEKRKADTGVPPSGIATGKTVEEKRAKTSSWYPLIAPSLESLSPPNKEAVSTRRLKRSLPSTRRTDPWIRRCRAAAAVSGILLLAACIVAIIFAAGVHR</sequence>
<keyword evidence="2" id="KW-0812">Transmembrane</keyword>
<feature type="region of interest" description="Disordered" evidence="1">
    <location>
        <begin position="441"/>
        <end position="480"/>
    </location>
</feature>
<organism evidence="3 4">
    <name type="scientific">Lentinus brumalis</name>
    <dbReference type="NCBI Taxonomy" id="2498619"/>
    <lineage>
        <taxon>Eukaryota</taxon>
        <taxon>Fungi</taxon>
        <taxon>Dikarya</taxon>
        <taxon>Basidiomycota</taxon>
        <taxon>Agaricomycotina</taxon>
        <taxon>Agaricomycetes</taxon>
        <taxon>Polyporales</taxon>
        <taxon>Polyporaceae</taxon>
        <taxon>Lentinus</taxon>
    </lineage>
</organism>
<protein>
    <submittedName>
        <fullName evidence="3">Uncharacterized protein</fullName>
    </submittedName>
</protein>
<evidence type="ECO:0000313" key="3">
    <source>
        <dbReference type="EMBL" id="RDX52600.1"/>
    </source>
</evidence>
<gene>
    <name evidence="3" type="ORF">OH76DRAFT_170384</name>
</gene>
<feature type="region of interest" description="Disordered" evidence="1">
    <location>
        <begin position="1"/>
        <end position="95"/>
    </location>
</feature>
<accession>A0A371DJ88</accession>